<name>A0ABW3APF5_9SPHI</name>
<protein>
    <submittedName>
        <fullName evidence="1">Chaperone modulator CbpM</fullName>
    </submittedName>
</protein>
<gene>
    <name evidence="1" type="ORF">ACFQZX_04775</name>
</gene>
<reference evidence="2" key="1">
    <citation type="journal article" date="2019" name="Int. J. Syst. Evol. Microbiol.">
        <title>The Global Catalogue of Microorganisms (GCM) 10K type strain sequencing project: providing services to taxonomists for standard genome sequencing and annotation.</title>
        <authorList>
            <consortium name="The Broad Institute Genomics Platform"/>
            <consortium name="The Broad Institute Genome Sequencing Center for Infectious Disease"/>
            <person name="Wu L."/>
            <person name="Ma J."/>
        </authorList>
    </citation>
    <scope>NUCLEOTIDE SEQUENCE [LARGE SCALE GENOMIC DNA]</scope>
    <source>
        <strain evidence="2">CCUG 61484</strain>
    </source>
</reference>
<sequence>MKADQAISVDDFCIYHNVQYTFIDYLADAGLINVTQINKVRCIPLYEIQKLERMVRLHTQLEINEAGIATISNLLERIEGMQQEMKYLRSRLHIYED</sequence>
<organism evidence="1 2">
    <name type="scientific">Mucilaginibacter litoreus</name>
    <dbReference type="NCBI Taxonomy" id="1048221"/>
    <lineage>
        <taxon>Bacteria</taxon>
        <taxon>Pseudomonadati</taxon>
        <taxon>Bacteroidota</taxon>
        <taxon>Sphingobacteriia</taxon>
        <taxon>Sphingobacteriales</taxon>
        <taxon>Sphingobacteriaceae</taxon>
        <taxon>Mucilaginibacter</taxon>
    </lineage>
</organism>
<evidence type="ECO:0000313" key="1">
    <source>
        <dbReference type="EMBL" id="MFD0792918.1"/>
    </source>
</evidence>
<accession>A0ABW3APF5</accession>
<dbReference type="RefSeq" id="WP_377111925.1">
    <property type="nucleotide sequence ID" value="NZ_JBHTHZ010000002.1"/>
</dbReference>
<dbReference type="Pfam" id="PF13591">
    <property type="entry name" value="MerR_2"/>
    <property type="match status" value="1"/>
</dbReference>
<proteinExistence type="predicted"/>
<dbReference type="Gene3D" id="1.10.1660.10">
    <property type="match status" value="1"/>
</dbReference>
<evidence type="ECO:0000313" key="2">
    <source>
        <dbReference type="Proteomes" id="UP001597010"/>
    </source>
</evidence>
<dbReference type="Proteomes" id="UP001597010">
    <property type="component" value="Unassembled WGS sequence"/>
</dbReference>
<dbReference type="EMBL" id="JBHTHZ010000002">
    <property type="protein sequence ID" value="MFD0792918.1"/>
    <property type="molecule type" value="Genomic_DNA"/>
</dbReference>
<comment type="caution">
    <text evidence="1">The sequence shown here is derived from an EMBL/GenBank/DDBJ whole genome shotgun (WGS) entry which is preliminary data.</text>
</comment>
<keyword evidence="2" id="KW-1185">Reference proteome</keyword>